<dbReference type="RefSeq" id="WP_106228429.1">
    <property type="nucleotide sequence ID" value="NZ_PVTV01000016.1"/>
</dbReference>
<name>A0A2T0XD25_9BURK</name>
<evidence type="ECO:0008006" key="3">
    <source>
        <dbReference type="Google" id="ProtNLM"/>
    </source>
</evidence>
<dbReference type="Gene3D" id="3.40.50.1820">
    <property type="entry name" value="alpha/beta hydrolase"/>
    <property type="match status" value="1"/>
</dbReference>
<dbReference type="AlphaFoldDB" id="A0A2T0XD25"/>
<dbReference type="OrthoDB" id="9804993at2"/>
<dbReference type="InterPro" id="IPR010662">
    <property type="entry name" value="RBBP9/YdeN"/>
</dbReference>
<organism evidence="1 2">
    <name type="scientific">Jezberella montanilacus</name>
    <dbReference type="NCBI Taxonomy" id="323426"/>
    <lineage>
        <taxon>Bacteria</taxon>
        <taxon>Pseudomonadati</taxon>
        <taxon>Pseudomonadota</taxon>
        <taxon>Betaproteobacteria</taxon>
        <taxon>Burkholderiales</taxon>
        <taxon>Alcaligenaceae</taxon>
        <taxon>Jezberella</taxon>
    </lineage>
</organism>
<dbReference type="Proteomes" id="UP000238308">
    <property type="component" value="Unassembled WGS sequence"/>
</dbReference>
<evidence type="ECO:0000313" key="2">
    <source>
        <dbReference type="Proteomes" id="UP000238308"/>
    </source>
</evidence>
<comment type="caution">
    <text evidence="1">The sequence shown here is derived from an EMBL/GenBank/DDBJ whole genome shotgun (WGS) entry which is preliminary data.</text>
</comment>
<reference evidence="1 2" key="1">
    <citation type="submission" date="2018-03" db="EMBL/GenBank/DDBJ databases">
        <title>Genomic Encyclopedia of Type Strains, Phase III (KMG-III): the genomes of soil and plant-associated and newly described type strains.</title>
        <authorList>
            <person name="Whitman W."/>
        </authorList>
    </citation>
    <scope>NUCLEOTIDE SEQUENCE [LARGE SCALE GENOMIC DNA]</scope>
    <source>
        <strain evidence="1 2">MWH-P2sevCIIIb</strain>
    </source>
</reference>
<dbReference type="Pfam" id="PF06821">
    <property type="entry name" value="Ser_hydrolase"/>
    <property type="match status" value="1"/>
</dbReference>
<accession>A0A2T0XD25</accession>
<dbReference type="GO" id="GO:0016787">
    <property type="term" value="F:hydrolase activity"/>
    <property type="evidence" value="ECO:0007669"/>
    <property type="project" value="InterPro"/>
</dbReference>
<keyword evidence="2" id="KW-1185">Reference proteome</keyword>
<evidence type="ECO:0000313" key="1">
    <source>
        <dbReference type="EMBL" id="PRY96845.1"/>
    </source>
</evidence>
<dbReference type="EMBL" id="PVTV01000016">
    <property type="protein sequence ID" value="PRY96845.1"/>
    <property type="molecule type" value="Genomic_DNA"/>
</dbReference>
<protein>
    <recommendedName>
        <fullName evidence="3">Alpha/beta hydrolase</fullName>
    </recommendedName>
</protein>
<dbReference type="SUPFAM" id="SSF53474">
    <property type="entry name" value="alpha/beta-Hydrolases"/>
    <property type="match status" value="1"/>
</dbReference>
<dbReference type="InterPro" id="IPR029058">
    <property type="entry name" value="AB_hydrolase_fold"/>
</dbReference>
<gene>
    <name evidence="1" type="ORF">BCM14_2601</name>
</gene>
<proteinExistence type="predicted"/>
<sequence>MSDKPTLIVVPGWNNSAPGHWQSILTKKWPGAIHVEQENWLQPSKEQWVAKLAQTILEQPRQVVIAAHSLGCATTVHLPQRAVERIQGALLVAPANPLRRHVLESFAPIPLDRLPYQSIVVSSDDDPYCPLALAQRYANSWKSEFICIPNAGHLNIESGYGNWPRAETLLKKLMLDFEEQVFRMQCIGCALG</sequence>